<feature type="transmembrane region" description="Helical" evidence="2">
    <location>
        <begin position="170"/>
        <end position="192"/>
    </location>
</feature>
<evidence type="ECO:0000313" key="3">
    <source>
        <dbReference type="EMBL" id="MBC8629811.1"/>
    </source>
</evidence>
<feature type="transmembrane region" description="Helical" evidence="2">
    <location>
        <begin position="20"/>
        <end position="39"/>
    </location>
</feature>
<evidence type="ECO:0008006" key="5">
    <source>
        <dbReference type="Google" id="ProtNLM"/>
    </source>
</evidence>
<keyword evidence="2" id="KW-1133">Transmembrane helix</keyword>
<name>A0ABR7PEQ5_9FIRM</name>
<evidence type="ECO:0000313" key="4">
    <source>
        <dbReference type="Proteomes" id="UP000661649"/>
    </source>
</evidence>
<reference evidence="3 4" key="1">
    <citation type="submission" date="2020-08" db="EMBL/GenBank/DDBJ databases">
        <title>Genome public.</title>
        <authorList>
            <person name="Liu C."/>
            <person name="Sun Q."/>
        </authorList>
    </citation>
    <scope>NUCLEOTIDE SEQUENCE [LARGE SCALE GENOMIC DNA]</scope>
    <source>
        <strain evidence="3 4">3_YM_SP_D4_24.mj</strain>
    </source>
</reference>
<dbReference type="EMBL" id="JACRTP010000008">
    <property type="protein sequence ID" value="MBC8629811.1"/>
    <property type="molecule type" value="Genomic_DNA"/>
</dbReference>
<feature type="transmembrane region" description="Helical" evidence="2">
    <location>
        <begin position="74"/>
        <end position="93"/>
    </location>
</feature>
<sequence>MNITQILNMVVSEYGNITQKYMTGILLAGMIFALLNCFMGYRLRKVWGTLLGLAIGAVAGGAAAWYYLGGKQSYILIAGALAALFLGMIAWCFYKAGIFILCTGLIYWLASSFISGEDVTSRIICLAVGIVVATMALGYERHVVIVITGLCGGIGAVKCLFELSKMQENAAVWLLGLILGIFGIVIQAGPYLRKQSRERGFSSDRFSDRRKRSPRSFSLPTLPSLPSRKKKKKKTVYQTNNKVVTKQDNKTANKKKGNPNRKGISKEEDSYRRNRNQREDEPKEQEQKNSYSNYEPHSVVDLDDLNRELSQEIRKIYEPREKK</sequence>
<feature type="compositionally biased region" description="Basic and acidic residues" evidence="1">
    <location>
        <begin position="264"/>
        <end position="287"/>
    </location>
</feature>
<feature type="transmembrane region" description="Helical" evidence="2">
    <location>
        <begin position="98"/>
        <end position="114"/>
    </location>
</feature>
<feature type="compositionally biased region" description="Low complexity" evidence="1">
    <location>
        <begin position="215"/>
        <end position="226"/>
    </location>
</feature>
<gene>
    <name evidence="3" type="ORF">H8712_14590</name>
</gene>
<evidence type="ECO:0000256" key="1">
    <source>
        <dbReference type="SAM" id="MobiDB-lite"/>
    </source>
</evidence>
<keyword evidence="4" id="KW-1185">Reference proteome</keyword>
<proteinExistence type="predicted"/>
<keyword evidence="2" id="KW-0472">Membrane</keyword>
<evidence type="ECO:0000256" key="2">
    <source>
        <dbReference type="SAM" id="Phobius"/>
    </source>
</evidence>
<feature type="region of interest" description="Disordered" evidence="1">
    <location>
        <begin position="202"/>
        <end position="306"/>
    </location>
</feature>
<feature type="transmembrane region" description="Helical" evidence="2">
    <location>
        <begin position="46"/>
        <end position="68"/>
    </location>
</feature>
<accession>A0ABR7PEQ5</accession>
<protein>
    <recommendedName>
        <fullName evidence="5">TMEM198/TM7SF3 family protein</fullName>
    </recommendedName>
</protein>
<dbReference type="RefSeq" id="WP_118701535.1">
    <property type="nucleotide sequence ID" value="NZ_JACRTP010000008.1"/>
</dbReference>
<comment type="caution">
    <text evidence="3">The sequence shown here is derived from an EMBL/GenBank/DDBJ whole genome shotgun (WGS) entry which is preliminary data.</text>
</comment>
<dbReference type="Proteomes" id="UP000661649">
    <property type="component" value="Unassembled WGS sequence"/>
</dbReference>
<organism evidence="3 4">
    <name type="scientific">Blautia stercoris</name>
    <dbReference type="NCBI Taxonomy" id="871664"/>
    <lineage>
        <taxon>Bacteria</taxon>
        <taxon>Bacillati</taxon>
        <taxon>Bacillota</taxon>
        <taxon>Clostridia</taxon>
        <taxon>Lachnospirales</taxon>
        <taxon>Lachnospiraceae</taxon>
        <taxon>Blautia</taxon>
    </lineage>
</organism>
<keyword evidence="2" id="KW-0812">Transmembrane</keyword>
<feature type="transmembrane region" description="Helical" evidence="2">
    <location>
        <begin position="120"/>
        <end position="137"/>
    </location>
</feature>